<reference evidence="1 2" key="1">
    <citation type="submission" date="2022-04" db="EMBL/GenBank/DDBJ databases">
        <title>Positive selection, recombination, and allopatry shape intraspecific diversity of widespread and dominant cyanobacteria.</title>
        <authorList>
            <person name="Wei J."/>
            <person name="Shu W."/>
            <person name="Hu C."/>
        </authorList>
    </citation>
    <scope>NUCLEOTIDE SEQUENCE [LARGE SCALE GENOMIC DNA]</scope>
    <source>
        <strain evidence="1 2">AS-A4</strain>
    </source>
</reference>
<accession>A0ABV0KEQ1</accession>
<gene>
    <name evidence="1" type="ORF">NDI38_04385</name>
</gene>
<protein>
    <submittedName>
        <fullName evidence="1">Uncharacterized protein</fullName>
    </submittedName>
</protein>
<evidence type="ECO:0000313" key="1">
    <source>
        <dbReference type="EMBL" id="MEP1057665.1"/>
    </source>
</evidence>
<name>A0ABV0KEQ1_9CYAN</name>
<keyword evidence="2" id="KW-1185">Reference proteome</keyword>
<dbReference type="Proteomes" id="UP001476950">
    <property type="component" value="Unassembled WGS sequence"/>
</dbReference>
<sequence>MEISPVLAQIARQSSVVYFCLSSAESGEITWDEAFNRAAEGLAQQYRGLKAGLLEKGYDVDAERAKASPVYKAIGPFDPDTIVNSDLSHEQKICALCYAVANTQDLFTFWLSIKSPAIDVSGMKAIESRYREEC</sequence>
<dbReference type="EMBL" id="JAMPLM010000002">
    <property type="protein sequence ID" value="MEP1057665.1"/>
    <property type="molecule type" value="Genomic_DNA"/>
</dbReference>
<evidence type="ECO:0000313" key="2">
    <source>
        <dbReference type="Proteomes" id="UP001476950"/>
    </source>
</evidence>
<proteinExistence type="predicted"/>
<comment type="caution">
    <text evidence="1">The sequence shown here is derived from an EMBL/GenBank/DDBJ whole genome shotgun (WGS) entry which is preliminary data.</text>
</comment>
<dbReference type="RefSeq" id="WP_190450655.1">
    <property type="nucleotide sequence ID" value="NZ_JAMPLM010000002.1"/>
</dbReference>
<organism evidence="1 2">
    <name type="scientific">Stenomitos frigidus AS-A4</name>
    <dbReference type="NCBI Taxonomy" id="2933935"/>
    <lineage>
        <taxon>Bacteria</taxon>
        <taxon>Bacillati</taxon>
        <taxon>Cyanobacteriota</taxon>
        <taxon>Cyanophyceae</taxon>
        <taxon>Leptolyngbyales</taxon>
        <taxon>Leptolyngbyaceae</taxon>
        <taxon>Stenomitos</taxon>
    </lineage>
</organism>